<dbReference type="GO" id="GO:0061630">
    <property type="term" value="F:ubiquitin protein ligase activity"/>
    <property type="evidence" value="ECO:0007669"/>
    <property type="project" value="UniProtKB-EC"/>
</dbReference>
<sequence>MSGRLPDGSYGPEYGPQPPEHEYAMYHHHRPSRGRAPWPLYHGRDYPGRPLEQRMRREPLGLSRPPLQPFVPLRILHVNGGGSGSSTGIQPENPELTDAEFKKAMEQLKKQAYRPSIPQKTTASKRGGRDPFHTKSARSEPPPNKMEEEKACTICLETFLPGEQVVATPCNHIFHQGCISPWVKGHGNCPMCRFSLCERNAISDNSHSDDGEVEVDLDLLEMMRAMEEAFSRVTFSNFMPYH</sequence>
<reference evidence="15" key="2">
    <citation type="submission" date="2021-02" db="EMBL/GenBank/DDBJ databases">
        <authorList>
            <person name="Kimball J.A."/>
            <person name="Haas M.W."/>
            <person name="Macchietto M."/>
            <person name="Kono T."/>
            <person name="Duquette J."/>
            <person name="Shao M."/>
        </authorList>
    </citation>
    <scope>NUCLEOTIDE SEQUENCE</scope>
    <source>
        <tissue evidence="15">Fresh leaf tissue</tissue>
    </source>
</reference>
<evidence type="ECO:0000256" key="12">
    <source>
        <dbReference type="PROSITE-ProRule" id="PRU00175"/>
    </source>
</evidence>
<keyword evidence="4" id="KW-0808">Transferase</keyword>
<feature type="domain" description="RING-type" evidence="14">
    <location>
        <begin position="152"/>
        <end position="193"/>
    </location>
</feature>
<keyword evidence="7 12" id="KW-0863">Zinc-finger</keyword>
<keyword evidence="10" id="KW-1133">Transmembrane helix</keyword>
<dbReference type="EC" id="2.3.2.27" evidence="3"/>
<dbReference type="EMBL" id="JAAALK010000287">
    <property type="protein sequence ID" value="KAG8056485.1"/>
    <property type="molecule type" value="Genomic_DNA"/>
</dbReference>
<dbReference type="PANTHER" id="PTHR45977">
    <property type="entry name" value="TARGET OF ERK KINASE MPK-1"/>
    <property type="match status" value="1"/>
</dbReference>
<feature type="region of interest" description="Disordered" evidence="13">
    <location>
        <begin position="110"/>
        <end position="146"/>
    </location>
</feature>
<feature type="region of interest" description="Disordered" evidence="13">
    <location>
        <begin position="1"/>
        <end position="41"/>
    </location>
</feature>
<dbReference type="PANTHER" id="PTHR45977:SF13">
    <property type="entry name" value="GB|AAF27103.1"/>
    <property type="match status" value="1"/>
</dbReference>
<dbReference type="GO" id="GO:0016020">
    <property type="term" value="C:membrane"/>
    <property type="evidence" value="ECO:0007669"/>
    <property type="project" value="UniProtKB-SubCell"/>
</dbReference>
<keyword evidence="11" id="KW-0472">Membrane</keyword>
<evidence type="ECO:0000256" key="4">
    <source>
        <dbReference type="ARBA" id="ARBA00022679"/>
    </source>
</evidence>
<reference evidence="15" key="1">
    <citation type="journal article" date="2021" name="bioRxiv">
        <title>Whole Genome Assembly and Annotation of Northern Wild Rice, Zizania palustris L., Supports a Whole Genome Duplication in the Zizania Genus.</title>
        <authorList>
            <person name="Haas M."/>
            <person name="Kono T."/>
            <person name="Macchietto M."/>
            <person name="Millas R."/>
            <person name="McGilp L."/>
            <person name="Shao M."/>
            <person name="Duquette J."/>
            <person name="Hirsch C.N."/>
            <person name="Kimball J."/>
        </authorList>
    </citation>
    <scope>NUCLEOTIDE SEQUENCE</scope>
    <source>
        <tissue evidence="15">Fresh leaf tissue</tissue>
    </source>
</reference>
<proteinExistence type="predicted"/>
<dbReference type="SMART" id="SM00184">
    <property type="entry name" value="RING"/>
    <property type="match status" value="1"/>
</dbReference>
<comment type="caution">
    <text evidence="15">The sequence shown here is derived from an EMBL/GenBank/DDBJ whole genome shotgun (WGS) entry which is preliminary data.</text>
</comment>
<keyword evidence="6" id="KW-0479">Metal-binding</keyword>
<evidence type="ECO:0000256" key="6">
    <source>
        <dbReference type="ARBA" id="ARBA00022723"/>
    </source>
</evidence>
<evidence type="ECO:0000256" key="2">
    <source>
        <dbReference type="ARBA" id="ARBA00004141"/>
    </source>
</evidence>
<evidence type="ECO:0000313" key="15">
    <source>
        <dbReference type="EMBL" id="KAG8056485.1"/>
    </source>
</evidence>
<keyword evidence="16" id="KW-1185">Reference proteome</keyword>
<dbReference type="CDD" id="cd16454">
    <property type="entry name" value="RING-H2_PA-TM-RING"/>
    <property type="match status" value="1"/>
</dbReference>
<evidence type="ECO:0000256" key="1">
    <source>
        <dbReference type="ARBA" id="ARBA00000900"/>
    </source>
</evidence>
<evidence type="ECO:0000313" key="16">
    <source>
        <dbReference type="Proteomes" id="UP000729402"/>
    </source>
</evidence>
<keyword evidence="8" id="KW-0833">Ubl conjugation pathway</keyword>
<evidence type="ECO:0000256" key="3">
    <source>
        <dbReference type="ARBA" id="ARBA00012483"/>
    </source>
</evidence>
<comment type="catalytic activity">
    <reaction evidence="1">
        <text>S-ubiquitinyl-[E2 ubiquitin-conjugating enzyme]-L-cysteine + [acceptor protein]-L-lysine = [E2 ubiquitin-conjugating enzyme]-L-cysteine + N(6)-ubiquitinyl-[acceptor protein]-L-lysine.</text>
        <dbReference type="EC" id="2.3.2.27"/>
    </reaction>
</comment>
<keyword evidence="5" id="KW-0812">Transmembrane</keyword>
<name>A0A8J5S6R0_ZIZPA</name>
<evidence type="ECO:0000256" key="10">
    <source>
        <dbReference type="ARBA" id="ARBA00022989"/>
    </source>
</evidence>
<dbReference type="GO" id="GO:0008270">
    <property type="term" value="F:zinc ion binding"/>
    <property type="evidence" value="ECO:0007669"/>
    <property type="project" value="UniProtKB-KW"/>
</dbReference>
<dbReference type="Pfam" id="PF13639">
    <property type="entry name" value="zf-RING_2"/>
    <property type="match status" value="1"/>
</dbReference>
<dbReference type="InterPro" id="IPR001841">
    <property type="entry name" value="Znf_RING"/>
</dbReference>
<dbReference type="FunFam" id="3.30.40.10:FF:000468">
    <property type="entry name" value="RING/U-box superfamily protein"/>
    <property type="match status" value="1"/>
</dbReference>
<gene>
    <name evidence="15" type="ORF">GUJ93_ZPchr0002g25757</name>
</gene>
<evidence type="ECO:0000256" key="11">
    <source>
        <dbReference type="ARBA" id="ARBA00023136"/>
    </source>
</evidence>
<protein>
    <recommendedName>
        <fullName evidence="3">RING-type E3 ubiquitin transferase</fullName>
        <ecNumber evidence="3">2.3.2.27</ecNumber>
    </recommendedName>
</protein>
<organism evidence="15 16">
    <name type="scientific">Zizania palustris</name>
    <name type="common">Northern wild rice</name>
    <dbReference type="NCBI Taxonomy" id="103762"/>
    <lineage>
        <taxon>Eukaryota</taxon>
        <taxon>Viridiplantae</taxon>
        <taxon>Streptophyta</taxon>
        <taxon>Embryophyta</taxon>
        <taxon>Tracheophyta</taxon>
        <taxon>Spermatophyta</taxon>
        <taxon>Magnoliopsida</taxon>
        <taxon>Liliopsida</taxon>
        <taxon>Poales</taxon>
        <taxon>Poaceae</taxon>
        <taxon>BOP clade</taxon>
        <taxon>Oryzoideae</taxon>
        <taxon>Oryzeae</taxon>
        <taxon>Zizaniinae</taxon>
        <taxon>Zizania</taxon>
    </lineage>
</organism>
<evidence type="ECO:0000259" key="14">
    <source>
        <dbReference type="PROSITE" id="PS50089"/>
    </source>
</evidence>
<dbReference type="AlphaFoldDB" id="A0A8J5S6R0"/>
<evidence type="ECO:0000256" key="7">
    <source>
        <dbReference type="ARBA" id="ARBA00022771"/>
    </source>
</evidence>
<dbReference type="GO" id="GO:0006511">
    <property type="term" value="P:ubiquitin-dependent protein catabolic process"/>
    <property type="evidence" value="ECO:0007669"/>
    <property type="project" value="TreeGrafter"/>
</dbReference>
<comment type="subcellular location">
    <subcellularLocation>
        <location evidence="2">Membrane</location>
        <topology evidence="2">Multi-pass membrane protein</topology>
    </subcellularLocation>
</comment>
<evidence type="ECO:0000256" key="13">
    <source>
        <dbReference type="SAM" id="MobiDB-lite"/>
    </source>
</evidence>
<evidence type="ECO:0000256" key="5">
    <source>
        <dbReference type="ARBA" id="ARBA00022692"/>
    </source>
</evidence>
<keyword evidence="9" id="KW-0862">Zinc</keyword>
<evidence type="ECO:0000256" key="8">
    <source>
        <dbReference type="ARBA" id="ARBA00022786"/>
    </source>
</evidence>
<dbReference type="PROSITE" id="PS50089">
    <property type="entry name" value="ZF_RING_2"/>
    <property type="match status" value="1"/>
</dbReference>
<dbReference type="GO" id="GO:0016567">
    <property type="term" value="P:protein ubiquitination"/>
    <property type="evidence" value="ECO:0007669"/>
    <property type="project" value="TreeGrafter"/>
</dbReference>
<accession>A0A8J5S6R0</accession>
<evidence type="ECO:0000256" key="9">
    <source>
        <dbReference type="ARBA" id="ARBA00022833"/>
    </source>
</evidence>
<dbReference type="Proteomes" id="UP000729402">
    <property type="component" value="Unassembled WGS sequence"/>
</dbReference>
<dbReference type="OrthoDB" id="8062037at2759"/>
<dbReference type="GO" id="GO:0000325">
    <property type="term" value="C:plant-type vacuole"/>
    <property type="evidence" value="ECO:0007669"/>
    <property type="project" value="TreeGrafter"/>
</dbReference>